<dbReference type="Proteomes" id="UP000315295">
    <property type="component" value="Unassembled WGS sequence"/>
</dbReference>
<evidence type="ECO:0000313" key="2">
    <source>
        <dbReference type="EMBL" id="TQD85934.1"/>
    </source>
</evidence>
<name>A0A540LHK3_MALBA</name>
<dbReference type="EMBL" id="VIEB01000582">
    <property type="protein sequence ID" value="TQD85934.1"/>
    <property type="molecule type" value="Genomic_DNA"/>
</dbReference>
<accession>A0A540LHK3</accession>
<evidence type="ECO:0000313" key="3">
    <source>
        <dbReference type="Proteomes" id="UP000315295"/>
    </source>
</evidence>
<sequence>MKQRGLGGGELVLHNLVEAVIFPNQLAVPPNEASPDHLPQASTLYPASLRAFDSPPPAGHSALT</sequence>
<comment type="caution">
    <text evidence="2">The sequence shown here is derived from an EMBL/GenBank/DDBJ whole genome shotgun (WGS) entry which is preliminary data.</text>
</comment>
<evidence type="ECO:0000256" key="1">
    <source>
        <dbReference type="SAM" id="MobiDB-lite"/>
    </source>
</evidence>
<protein>
    <submittedName>
        <fullName evidence="2">Uncharacterized protein</fullName>
    </submittedName>
</protein>
<reference evidence="2 3" key="1">
    <citation type="journal article" date="2019" name="G3 (Bethesda)">
        <title>Sequencing of a Wild Apple (Malus baccata) Genome Unravels the Differences Between Cultivated and Wild Apple Species Regarding Disease Resistance and Cold Tolerance.</title>
        <authorList>
            <person name="Chen X."/>
        </authorList>
    </citation>
    <scope>NUCLEOTIDE SEQUENCE [LARGE SCALE GENOMIC DNA]</scope>
    <source>
        <strain evidence="3">cv. Shandingzi</strain>
        <tissue evidence="2">Leaves</tissue>
    </source>
</reference>
<organism evidence="2 3">
    <name type="scientific">Malus baccata</name>
    <name type="common">Siberian crab apple</name>
    <name type="synonym">Pyrus baccata</name>
    <dbReference type="NCBI Taxonomy" id="106549"/>
    <lineage>
        <taxon>Eukaryota</taxon>
        <taxon>Viridiplantae</taxon>
        <taxon>Streptophyta</taxon>
        <taxon>Embryophyta</taxon>
        <taxon>Tracheophyta</taxon>
        <taxon>Spermatophyta</taxon>
        <taxon>Magnoliopsida</taxon>
        <taxon>eudicotyledons</taxon>
        <taxon>Gunneridae</taxon>
        <taxon>Pentapetalae</taxon>
        <taxon>rosids</taxon>
        <taxon>fabids</taxon>
        <taxon>Rosales</taxon>
        <taxon>Rosaceae</taxon>
        <taxon>Amygdaloideae</taxon>
        <taxon>Maleae</taxon>
        <taxon>Malus</taxon>
    </lineage>
</organism>
<keyword evidence="3" id="KW-1185">Reference proteome</keyword>
<gene>
    <name evidence="2" type="ORF">C1H46_028480</name>
</gene>
<proteinExistence type="predicted"/>
<dbReference type="AlphaFoldDB" id="A0A540LHK3"/>
<feature type="region of interest" description="Disordered" evidence="1">
    <location>
        <begin position="30"/>
        <end position="64"/>
    </location>
</feature>